<dbReference type="Proteomes" id="UP001303946">
    <property type="component" value="Chromosome"/>
</dbReference>
<accession>A0ABZ0CVF1</accession>
<reference evidence="2 3" key="1">
    <citation type="submission" date="2023-10" db="EMBL/GenBank/DDBJ databases">
        <title>Bacteria for the degradation of biodegradable plastic PBAT(Polybutylene adipate terephthalate).</title>
        <authorList>
            <person name="Weon H.-Y."/>
            <person name="Yeon J."/>
        </authorList>
    </citation>
    <scope>NUCLEOTIDE SEQUENCE [LARGE SCALE GENOMIC DNA]</scope>
    <source>
        <strain evidence="2 3">SBD 7-3</strain>
    </source>
</reference>
<evidence type="ECO:0000313" key="2">
    <source>
        <dbReference type="EMBL" id="WOB06927.1"/>
    </source>
</evidence>
<feature type="compositionally biased region" description="Polar residues" evidence="1">
    <location>
        <begin position="1"/>
        <end position="17"/>
    </location>
</feature>
<gene>
    <name evidence="2" type="ORF">RXV79_18615</name>
</gene>
<dbReference type="EMBL" id="CP136336">
    <property type="protein sequence ID" value="WOB06927.1"/>
    <property type="molecule type" value="Genomic_DNA"/>
</dbReference>
<evidence type="ECO:0000256" key="1">
    <source>
        <dbReference type="SAM" id="MobiDB-lite"/>
    </source>
</evidence>
<dbReference type="RefSeq" id="WP_316699575.1">
    <property type="nucleotide sequence ID" value="NZ_CP136336.1"/>
</dbReference>
<organism evidence="2 3">
    <name type="scientific">Piscinibacter gummiphilus</name>
    <dbReference type="NCBI Taxonomy" id="946333"/>
    <lineage>
        <taxon>Bacteria</taxon>
        <taxon>Pseudomonadati</taxon>
        <taxon>Pseudomonadota</taxon>
        <taxon>Betaproteobacteria</taxon>
        <taxon>Burkholderiales</taxon>
        <taxon>Sphaerotilaceae</taxon>
        <taxon>Piscinibacter</taxon>
    </lineage>
</organism>
<name>A0ABZ0CVF1_9BURK</name>
<proteinExistence type="predicted"/>
<evidence type="ECO:0000313" key="3">
    <source>
        <dbReference type="Proteomes" id="UP001303946"/>
    </source>
</evidence>
<keyword evidence="3" id="KW-1185">Reference proteome</keyword>
<sequence>MEGLGRSTTTQPISSEEQNGEDWDGSQKYEESAQRNHYVAAFYDEHEGRKYCTGYCLNYSCQTSLPKKKERVGYGHKPEDDKEDAERLMKSTFVCSDGKSIYGDGRKRYARTKQGCGQ</sequence>
<feature type="region of interest" description="Disordered" evidence="1">
    <location>
        <begin position="1"/>
        <end position="30"/>
    </location>
</feature>
<protein>
    <submittedName>
        <fullName evidence="2">Uncharacterized protein</fullName>
    </submittedName>
</protein>